<dbReference type="Gene3D" id="1.20.1260.10">
    <property type="match status" value="1"/>
</dbReference>
<proteinExistence type="predicted"/>
<dbReference type="InterPro" id="IPR012347">
    <property type="entry name" value="Ferritin-like"/>
</dbReference>
<accession>A0ABZ2LRP0</accession>
<dbReference type="RefSeq" id="WP_394823197.1">
    <property type="nucleotide sequence ID" value="NZ_CP089984.1"/>
</dbReference>
<dbReference type="SUPFAM" id="SSF47240">
    <property type="entry name" value="Ferritin-like"/>
    <property type="match status" value="1"/>
</dbReference>
<dbReference type="CDD" id="cd00657">
    <property type="entry name" value="Ferritin_like"/>
    <property type="match status" value="1"/>
</dbReference>
<organism evidence="1 2">
    <name type="scientific">Pendulispora albinea</name>
    <dbReference type="NCBI Taxonomy" id="2741071"/>
    <lineage>
        <taxon>Bacteria</taxon>
        <taxon>Pseudomonadati</taxon>
        <taxon>Myxococcota</taxon>
        <taxon>Myxococcia</taxon>
        <taxon>Myxococcales</taxon>
        <taxon>Sorangiineae</taxon>
        <taxon>Pendulisporaceae</taxon>
        <taxon>Pendulispora</taxon>
    </lineage>
</organism>
<gene>
    <name evidence="1" type="ORF">LZC94_37820</name>
</gene>
<dbReference type="EMBL" id="CP089984">
    <property type="protein sequence ID" value="WXB13583.1"/>
    <property type="molecule type" value="Genomic_DNA"/>
</dbReference>
<evidence type="ECO:0000313" key="1">
    <source>
        <dbReference type="EMBL" id="WXB13583.1"/>
    </source>
</evidence>
<dbReference type="InterPro" id="IPR009078">
    <property type="entry name" value="Ferritin-like_SF"/>
</dbReference>
<name>A0ABZ2LRP0_9BACT</name>
<sequence length="246" mass="25959">MKDVMGMGTNRTGLGTSPIDAKAIVESAEEGVPVAPGDGAELAALRGDYVRSAEPIGTVPPPTTVKGAATSAVQMLTGKQPVVLLDKLSARLAFERTGTRLYEALLAKMSVAKVPAPVSIADVRRFHDEERAHFAMVDRAIERLGGDPTAQTPAADIEGVASMGLLQVISDPRTSVLQSLHALHIAELADNDSWELLVDLTTRMGQTEMAAEFQLALKEEAEHLATLRRWLSTAALQEAGVAASGA</sequence>
<reference evidence="1 2" key="1">
    <citation type="submission" date="2021-12" db="EMBL/GenBank/DDBJ databases">
        <title>Discovery of the Pendulisporaceae a myxobacterial family with distinct sporulation behavior and unique specialized metabolism.</title>
        <authorList>
            <person name="Garcia R."/>
            <person name="Popoff A."/>
            <person name="Bader C.D."/>
            <person name="Loehr J."/>
            <person name="Walesch S."/>
            <person name="Walt C."/>
            <person name="Boldt J."/>
            <person name="Bunk B."/>
            <person name="Haeckl F.J.F.P.J."/>
            <person name="Gunesch A.P."/>
            <person name="Birkelbach J."/>
            <person name="Nuebel U."/>
            <person name="Pietschmann T."/>
            <person name="Bach T."/>
            <person name="Mueller R."/>
        </authorList>
    </citation>
    <scope>NUCLEOTIDE SEQUENCE [LARGE SCALE GENOMIC DNA]</scope>
    <source>
        <strain evidence="1 2">MSr11954</strain>
    </source>
</reference>
<dbReference type="Proteomes" id="UP001370348">
    <property type="component" value="Chromosome"/>
</dbReference>
<keyword evidence="2" id="KW-1185">Reference proteome</keyword>
<evidence type="ECO:0000313" key="2">
    <source>
        <dbReference type="Proteomes" id="UP001370348"/>
    </source>
</evidence>
<protein>
    <submittedName>
        <fullName evidence="1">Ferritin-like domain-containing protein</fullName>
    </submittedName>
</protein>